<dbReference type="PROSITE" id="PS50943">
    <property type="entry name" value="HTH_CROC1"/>
    <property type="match status" value="1"/>
</dbReference>
<dbReference type="SUPFAM" id="SSF47413">
    <property type="entry name" value="lambda repressor-like DNA-binding domains"/>
    <property type="match status" value="1"/>
</dbReference>
<dbReference type="Proteomes" id="UP000240638">
    <property type="component" value="Unassembled WGS sequence"/>
</dbReference>
<name>A0A2T3XPZ3_9BURK</name>
<dbReference type="InterPro" id="IPR010982">
    <property type="entry name" value="Lambda_DNA-bd_dom_sf"/>
</dbReference>
<evidence type="ECO:0000313" key="3">
    <source>
        <dbReference type="Proteomes" id="UP000240638"/>
    </source>
</evidence>
<proteinExistence type="predicted"/>
<protein>
    <recommendedName>
        <fullName evidence="1">HTH cro/C1-type domain-containing protein</fullName>
    </recommendedName>
</protein>
<dbReference type="InterPro" id="IPR022452">
    <property type="entry name" value="MqsA"/>
</dbReference>
<sequence length="248" mass="26975">MRKSCPVCGEGELEARHDRVYRFSVGRRKHIVEGLEYSICNRCETSTCSGEQLDRNADKIEAFQAALPHYLSPERISDLRASFGLSQASAALIFGGGKNSFSKYERGEITPTEGVVTLMKLALAMPQTVVFLANEKGVPLDLDAPIFRHQPSATRIAAAVNVPVDAANEPKSEARVVATQVVQVVDAARVGVAWYGKAKKLAHASHDVALKNIKHGVGKIASKNYSVGSTSDYRRSQWIAPHMTSSTH</sequence>
<comment type="caution">
    <text evidence="2">The sequence shown here is derived from an EMBL/GenBank/DDBJ whole genome shotgun (WGS) entry which is preliminary data.</text>
</comment>
<dbReference type="NCBIfam" id="TIGR03830">
    <property type="entry name" value="CxxCG_CxxCG_HTH"/>
    <property type="match status" value="1"/>
</dbReference>
<accession>A0A2T3XPZ3</accession>
<dbReference type="Pfam" id="PF15731">
    <property type="entry name" value="MqsA_antitoxin"/>
    <property type="match status" value="1"/>
</dbReference>
<organism evidence="2 3">
    <name type="scientific">Trinickia symbiotica</name>
    <dbReference type="NCBI Taxonomy" id="863227"/>
    <lineage>
        <taxon>Bacteria</taxon>
        <taxon>Pseudomonadati</taxon>
        <taxon>Pseudomonadota</taxon>
        <taxon>Betaproteobacteria</taxon>
        <taxon>Burkholderiales</taxon>
        <taxon>Burkholderiaceae</taxon>
        <taxon>Trinickia</taxon>
    </lineage>
</organism>
<dbReference type="RefSeq" id="WP_107152653.1">
    <property type="nucleotide sequence ID" value="NZ_PYUC01000011.1"/>
</dbReference>
<reference evidence="2 3" key="1">
    <citation type="submission" date="2018-03" db="EMBL/GenBank/DDBJ databases">
        <title>Whole genome analyses suggest that Burkholderia sensu lato contains two further novel genera in the rhizoxinica-symbiotica group Mycetohabitans gen. nov., and Trinickia gen. nov.: implications for the evolution of diazotrophy and nodulation in the Burkholderiaceae.</title>
        <authorList>
            <person name="Estrada De Los Santos P."/>
            <person name="Palmer M."/>
            <person name="Chavez-Ramirez B."/>
            <person name="Steenkamp E.T."/>
            <person name="Hirsch A.M."/>
            <person name="Manyaka P."/>
            <person name="Maluk M."/>
            <person name="Lafos M."/>
            <person name="Crook M."/>
            <person name="Gross E."/>
            <person name="Simon M.F."/>
            <person name="Bueno Dos Reis Junior F."/>
            <person name="Poole P.S."/>
            <person name="Venter S.N."/>
            <person name="James E.K."/>
        </authorList>
    </citation>
    <scope>NUCLEOTIDE SEQUENCE [LARGE SCALE GENOMIC DNA]</scope>
    <source>
        <strain evidence="2 3">JPY-366</strain>
    </source>
</reference>
<dbReference type="InterPro" id="IPR032758">
    <property type="entry name" value="MqsA/HigA-2"/>
</dbReference>
<dbReference type="Gene3D" id="3.10.20.860">
    <property type="match status" value="1"/>
</dbReference>
<gene>
    <name evidence="2" type="ORF">C9I57_21485</name>
</gene>
<dbReference type="Gene3D" id="1.10.260.40">
    <property type="entry name" value="lambda repressor-like DNA-binding domains"/>
    <property type="match status" value="1"/>
</dbReference>
<dbReference type="EMBL" id="PYUC01000011">
    <property type="protein sequence ID" value="PTB18596.1"/>
    <property type="molecule type" value="Genomic_DNA"/>
</dbReference>
<evidence type="ECO:0000313" key="2">
    <source>
        <dbReference type="EMBL" id="PTB18596.1"/>
    </source>
</evidence>
<dbReference type="CDD" id="cd00093">
    <property type="entry name" value="HTH_XRE"/>
    <property type="match status" value="1"/>
</dbReference>
<feature type="domain" description="HTH cro/C1-type" evidence="1">
    <location>
        <begin position="76"/>
        <end position="132"/>
    </location>
</feature>
<dbReference type="AlphaFoldDB" id="A0A2T3XPZ3"/>
<evidence type="ECO:0000259" key="1">
    <source>
        <dbReference type="PROSITE" id="PS50943"/>
    </source>
</evidence>
<dbReference type="GO" id="GO:0003677">
    <property type="term" value="F:DNA binding"/>
    <property type="evidence" value="ECO:0007669"/>
    <property type="project" value="InterPro"/>
</dbReference>
<dbReference type="InterPro" id="IPR001387">
    <property type="entry name" value="Cro/C1-type_HTH"/>
</dbReference>